<organism evidence="1 2">
    <name type="scientific">Pseudomonas imrae</name>
    <dbReference type="NCBI Taxonomy" id="2992837"/>
    <lineage>
        <taxon>Bacteria</taxon>
        <taxon>Pseudomonadati</taxon>
        <taxon>Pseudomonadota</taxon>
        <taxon>Gammaproteobacteria</taxon>
        <taxon>Pseudomonadales</taxon>
        <taxon>Pseudomonadaceae</taxon>
        <taxon>Pseudomonas</taxon>
    </lineage>
</organism>
<keyword evidence="1" id="KW-0413">Isomerase</keyword>
<keyword evidence="2" id="KW-1185">Reference proteome</keyword>
<dbReference type="EC" id="5.1.3.37" evidence="1"/>
<protein>
    <submittedName>
        <fullName evidence="1">Mannuronan 5-epimerase AlgG</fullName>
        <ecNumber evidence="1">5.1.3.37</ecNumber>
    </submittedName>
</protein>
<accession>A0ACC7PIP7</accession>
<evidence type="ECO:0000313" key="1">
    <source>
        <dbReference type="EMBL" id="MFO2478699.1"/>
    </source>
</evidence>
<dbReference type="EMBL" id="JAPEQY010000010">
    <property type="protein sequence ID" value="MFO2478699.1"/>
    <property type="molecule type" value="Genomic_DNA"/>
</dbReference>
<dbReference type="Proteomes" id="UP001637618">
    <property type="component" value="Unassembled WGS sequence"/>
</dbReference>
<proteinExistence type="predicted"/>
<evidence type="ECO:0000313" key="2">
    <source>
        <dbReference type="Proteomes" id="UP001637618"/>
    </source>
</evidence>
<gene>
    <name evidence="1" type="primary">algG</name>
    <name evidence="1" type="ORF">OOJ96_14930</name>
</gene>
<name>A0ACC7PIP7_9PSED</name>
<comment type="caution">
    <text evidence="1">The sequence shown here is derived from an EMBL/GenBank/DDBJ whole genome shotgun (WGS) entry which is preliminary data.</text>
</comment>
<sequence length="530" mass="58453">MGACAMNSQARKGSVSLLVAAMLLASASAMANVEPAVKAPTTAKELQQAKTYTITSPPTAPLEMAKPTLPDLSGYTAEAAAAKIVRSKPGKVSVRRMMQENALKDFIGGDNKMAEWVVRQHGIPQAIFVDDGYMNLKDLVKKVPRQYLRETSPGVFLAKLPIVVGQNGILEIDKQTQELRLSQEAGSFLVNDGQLFVSDTRITGWREKSNGPATFQSAKEFRPFLLAWGGTETYIVNSKMASFGYANSKSYGVSISQYTPNMAKVLKRKEPTGWIIDSEFSDMWYGFYCYETEGFVIKGSTYKDNIVYGIDPHDRSHGLIIADNTVYGTKKKHGIIISREVNDSFIFNNRSYDNKLSGLVIDRNSVNNLIADNEIYRNHTDGITLYESGDNLLWGNRVISNRRHGIRVRNSVNIRLYENIAMANGLTGVYGHIKDLTDTDRDIALDPFDAQVSLIVVGGELAANGSGPLSIDSPLSIELYRVSMLAPTKSSGISFSGILGERQDEILDLLVRQQKAVLIDPVERQTQLQD</sequence>
<reference evidence="1" key="1">
    <citation type="submission" date="2022-11" db="EMBL/GenBank/DDBJ databases">
        <title>Draft genome sequences of strains of Pseudomonas imrae sp. nov.</title>
        <authorList>
            <person name="Salva Serra F."/>
            <person name="Nimje P."/>
            <person name="Moore E.R.B."/>
            <person name="Marathe N.P."/>
        </authorList>
    </citation>
    <scope>NUCLEOTIDE SEQUENCE</scope>
    <source>
        <strain evidence="1">15FMM2</strain>
    </source>
</reference>